<evidence type="ECO:0000259" key="6">
    <source>
        <dbReference type="Pfam" id="PF00487"/>
    </source>
</evidence>
<dbReference type="EMBL" id="JBFOLK010000004">
    <property type="protein sequence ID" value="KAL2518289.1"/>
    <property type="molecule type" value="Genomic_DNA"/>
</dbReference>
<keyword evidence="3 5" id="KW-0813">Transport</keyword>
<keyword evidence="5" id="KW-0268">Exocytosis</keyword>
<organism evidence="8 9">
    <name type="scientific">Abeliophyllum distichum</name>
    <dbReference type="NCBI Taxonomy" id="126358"/>
    <lineage>
        <taxon>Eukaryota</taxon>
        <taxon>Viridiplantae</taxon>
        <taxon>Streptophyta</taxon>
        <taxon>Embryophyta</taxon>
        <taxon>Tracheophyta</taxon>
        <taxon>Spermatophyta</taxon>
        <taxon>Magnoliopsida</taxon>
        <taxon>eudicotyledons</taxon>
        <taxon>Gunneridae</taxon>
        <taxon>Pentapetalae</taxon>
        <taxon>asterids</taxon>
        <taxon>lamiids</taxon>
        <taxon>Lamiales</taxon>
        <taxon>Oleaceae</taxon>
        <taxon>Forsythieae</taxon>
        <taxon>Abeliophyllum</taxon>
    </lineage>
</organism>
<evidence type="ECO:0000256" key="5">
    <source>
        <dbReference type="RuleBase" id="RU365026"/>
    </source>
</evidence>
<dbReference type="PANTHER" id="PTHR12542">
    <property type="entry name" value="EXOCYST COMPLEX PROTEIN EXO70"/>
    <property type="match status" value="1"/>
</dbReference>
<dbReference type="SUPFAM" id="SSF74788">
    <property type="entry name" value="Cullin repeat-like"/>
    <property type="match status" value="1"/>
</dbReference>
<dbReference type="PANTHER" id="PTHR12542:SF85">
    <property type="entry name" value="EXOCYST SUBUNIT EXO70 FAMILY PROTEIN"/>
    <property type="match status" value="1"/>
</dbReference>
<accession>A0ABD1TZW9</accession>
<dbReference type="InterPro" id="IPR046364">
    <property type="entry name" value="Exo70_C"/>
</dbReference>
<dbReference type="GO" id="GO:0016491">
    <property type="term" value="F:oxidoreductase activity"/>
    <property type="evidence" value="ECO:0007669"/>
    <property type="project" value="UniProtKB-KW"/>
</dbReference>
<dbReference type="GO" id="GO:0006887">
    <property type="term" value="P:exocytosis"/>
    <property type="evidence" value="ECO:0007669"/>
    <property type="project" value="UniProtKB-KW"/>
</dbReference>
<keyword evidence="9" id="KW-1185">Reference proteome</keyword>
<dbReference type="Proteomes" id="UP001604336">
    <property type="component" value="Unassembled WGS sequence"/>
</dbReference>
<evidence type="ECO:0000256" key="4">
    <source>
        <dbReference type="ARBA" id="ARBA00023002"/>
    </source>
</evidence>
<dbReference type="GO" id="GO:0016020">
    <property type="term" value="C:membrane"/>
    <property type="evidence" value="ECO:0007669"/>
    <property type="project" value="UniProtKB-SubCell"/>
</dbReference>
<dbReference type="InterPro" id="IPR005804">
    <property type="entry name" value="FA_desaturase_dom"/>
</dbReference>
<evidence type="ECO:0000256" key="2">
    <source>
        <dbReference type="ARBA" id="ARBA00006756"/>
    </source>
</evidence>
<dbReference type="InterPro" id="IPR016159">
    <property type="entry name" value="Cullin_repeat-like_dom_sf"/>
</dbReference>
<reference evidence="9" key="1">
    <citation type="submission" date="2024-07" db="EMBL/GenBank/DDBJ databases">
        <title>Two chromosome-level genome assemblies of Korean endemic species Abeliophyllum distichum and Forsythia ovata (Oleaceae).</title>
        <authorList>
            <person name="Jang H."/>
        </authorList>
    </citation>
    <scope>NUCLEOTIDE SEQUENCE [LARGE SCALE GENOMIC DNA]</scope>
</reference>
<comment type="similarity">
    <text evidence="2 5">Belongs to the EXO70 family.</text>
</comment>
<evidence type="ECO:0000259" key="7">
    <source>
        <dbReference type="Pfam" id="PF03081"/>
    </source>
</evidence>
<comment type="caution">
    <text evidence="8">The sequence shown here is derived from an EMBL/GenBank/DDBJ whole genome shotgun (WGS) entry which is preliminary data.</text>
</comment>
<keyword evidence="5" id="KW-0653">Protein transport</keyword>
<feature type="domain" description="Fatty acid desaturase" evidence="6">
    <location>
        <begin position="396"/>
        <end position="461"/>
    </location>
</feature>
<comment type="subcellular location">
    <subcellularLocation>
        <location evidence="1">Membrane</location>
    </subcellularLocation>
</comment>
<proteinExistence type="inferred from homology"/>
<evidence type="ECO:0000313" key="8">
    <source>
        <dbReference type="EMBL" id="KAL2518289.1"/>
    </source>
</evidence>
<protein>
    <recommendedName>
        <fullName evidence="5">Exocyst subunit Exo70 family protein</fullName>
    </recommendedName>
</protein>
<evidence type="ECO:0000256" key="1">
    <source>
        <dbReference type="ARBA" id="ARBA00004370"/>
    </source>
</evidence>
<evidence type="ECO:0000313" key="9">
    <source>
        <dbReference type="Proteomes" id="UP001604336"/>
    </source>
</evidence>
<dbReference type="Pfam" id="PF20669">
    <property type="entry name" value="Exo70_N"/>
    <property type="match status" value="1"/>
</dbReference>
<evidence type="ECO:0000256" key="3">
    <source>
        <dbReference type="ARBA" id="ARBA00022448"/>
    </source>
</evidence>
<name>A0ABD1TZW9_9LAMI</name>
<dbReference type="Gene3D" id="1.20.1280.170">
    <property type="entry name" value="Exocyst complex component Exo70"/>
    <property type="match status" value="1"/>
</dbReference>
<feature type="domain" description="Exocyst complex subunit Exo70 C-terminal" evidence="7">
    <location>
        <begin position="257"/>
        <end position="393"/>
    </location>
</feature>
<gene>
    <name evidence="8" type="ORF">Adt_14536</name>
</gene>
<dbReference type="Pfam" id="PF03081">
    <property type="entry name" value="Exo70_C"/>
    <property type="match status" value="1"/>
</dbReference>
<keyword evidence="4" id="KW-0560">Oxidoreductase</keyword>
<dbReference type="GO" id="GO:0015031">
    <property type="term" value="P:protein transport"/>
    <property type="evidence" value="ECO:0007669"/>
    <property type="project" value="UniProtKB-KW"/>
</dbReference>
<comment type="function">
    <text evidence="5">Component of the exocyst complex.</text>
</comment>
<dbReference type="InterPro" id="IPR004140">
    <property type="entry name" value="Exo70"/>
</dbReference>
<dbReference type="Pfam" id="PF00487">
    <property type="entry name" value="FA_desaturase"/>
    <property type="match status" value="1"/>
</dbReference>
<sequence>MDKGIENLTSARKLLKANVEKSKALGLSLEKAGPRLDEINQRLPSLEISIRPIRAQRDALGTVGGHINRAVVPAAAVLKVFDAIHGLEKSLSDPQSDLPGYLGVLKRLEEATRFLGENCGMAIQWLADIVEYLEDHKVADNRFISGLKKALECLRQLEVGEEKGRLDGGLLEVALDRLENEFRRLLTENSVPLPMSSPTLPGEQACIAPSLYRCLSIYIEVRSLNVRASLQALNLDYLEISISEFNDVASIDGYIAQWGKHLEFAVKHLLEAEYKLCNDVFERMGLDVWKSCFADIAAQAGILAFLQFGKTVTESKKDPIKLLKLLEIFASLNKLRLDFNRLFGGAACAEIQNWTRDLIKRLIQGACEIFWELLVQVELQRHTPPPPDGSIPRVLFSYRAIFVLGHDCGHGSFSNNPNLNNIVGHILHSSIFVLYHGWRISHRTHHENHGHVENDESWVLLPEKIYMNLDLSTKFMRYKIPFPLFAYPMYL</sequence>
<dbReference type="AlphaFoldDB" id="A0ABD1TZW9"/>